<comment type="catalytic activity">
    <reaction evidence="12">
        <text>L-proline(in) + Na(+)(in) = L-proline(out) + Na(+)(out)</text>
        <dbReference type="Rhea" id="RHEA:28967"/>
        <dbReference type="ChEBI" id="CHEBI:29101"/>
        <dbReference type="ChEBI" id="CHEBI:60039"/>
    </reaction>
</comment>
<feature type="transmembrane region" description="Helical" evidence="14">
    <location>
        <begin position="513"/>
        <end position="531"/>
    </location>
</feature>
<keyword evidence="10 14" id="KW-0472">Membrane</keyword>
<evidence type="ECO:0008006" key="17">
    <source>
        <dbReference type="Google" id="ProtNLM"/>
    </source>
</evidence>
<dbReference type="Gene3D" id="1.20.1730.10">
    <property type="entry name" value="Sodium/glucose cotransporter"/>
    <property type="match status" value="1"/>
</dbReference>
<evidence type="ECO:0000256" key="11">
    <source>
        <dbReference type="ARBA" id="ARBA00023201"/>
    </source>
</evidence>
<evidence type="ECO:0000256" key="3">
    <source>
        <dbReference type="ARBA" id="ARBA00022448"/>
    </source>
</evidence>
<feature type="transmembrane region" description="Helical" evidence="14">
    <location>
        <begin position="127"/>
        <end position="145"/>
    </location>
</feature>
<dbReference type="Pfam" id="PF00474">
    <property type="entry name" value="SSF"/>
    <property type="match status" value="1"/>
</dbReference>
<dbReference type="InterPro" id="IPR038377">
    <property type="entry name" value="Na/Glc_symporter_sf"/>
</dbReference>
<feature type="transmembrane region" description="Helical" evidence="14">
    <location>
        <begin position="268"/>
        <end position="289"/>
    </location>
</feature>
<evidence type="ECO:0000256" key="12">
    <source>
        <dbReference type="ARBA" id="ARBA00033708"/>
    </source>
</evidence>
<evidence type="ECO:0000256" key="9">
    <source>
        <dbReference type="ARBA" id="ARBA00023065"/>
    </source>
</evidence>
<feature type="transmembrane region" description="Helical" evidence="14">
    <location>
        <begin position="78"/>
        <end position="96"/>
    </location>
</feature>
<keyword evidence="4" id="KW-1003">Cell membrane</keyword>
<dbReference type="PANTHER" id="PTHR48086:SF3">
    <property type="entry name" value="SODIUM_PROLINE SYMPORTER"/>
    <property type="match status" value="1"/>
</dbReference>
<evidence type="ECO:0000256" key="4">
    <source>
        <dbReference type="ARBA" id="ARBA00022475"/>
    </source>
</evidence>
<evidence type="ECO:0000256" key="5">
    <source>
        <dbReference type="ARBA" id="ARBA00022692"/>
    </source>
</evidence>
<dbReference type="GO" id="GO:0015293">
    <property type="term" value="F:symporter activity"/>
    <property type="evidence" value="ECO:0007669"/>
    <property type="project" value="UniProtKB-KW"/>
</dbReference>
<keyword evidence="5 14" id="KW-0812">Transmembrane</keyword>
<dbReference type="KEGG" id="taer:GT409_02035"/>
<evidence type="ECO:0000256" key="2">
    <source>
        <dbReference type="ARBA" id="ARBA00006434"/>
    </source>
</evidence>
<evidence type="ECO:0000256" key="8">
    <source>
        <dbReference type="ARBA" id="ARBA00023053"/>
    </source>
</evidence>
<dbReference type="Proteomes" id="UP000464954">
    <property type="component" value="Chromosome"/>
</dbReference>
<keyword evidence="7 14" id="KW-1133">Transmembrane helix</keyword>
<dbReference type="GO" id="GO:0005886">
    <property type="term" value="C:plasma membrane"/>
    <property type="evidence" value="ECO:0007669"/>
    <property type="project" value="UniProtKB-SubCell"/>
</dbReference>
<evidence type="ECO:0000256" key="7">
    <source>
        <dbReference type="ARBA" id="ARBA00022989"/>
    </source>
</evidence>
<feature type="transmembrane region" description="Helical" evidence="14">
    <location>
        <begin position="52"/>
        <end position="72"/>
    </location>
</feature>
<keyword evidence="9" id="KW-0406">Ion transport</keyword>
<dbReference type="InterPro" id="IPR050277">
    <property type="entry name" value="Sodium:Solute_Symporter"/>
</dbReference>
<dbReference type="PANTHER" id="PTHR48086">
    <property type="entry name" value="SODIUM/PROLINE SYMPORTER-RELATED"/>
    <property type="match status" value="1"/>
</dbReference>
<reference evidence="15 16" key="1">
    <citation type="submission" date="2020-01" db="EMBL/GenBank/DDBJ databases">
        <title>Ponticoccus aerotolerans gen. nov., sp. nov., an anaerobic bacterium and proposal of Ponticoccusceae fam. nov., Ponticoccusles ord. nov. and Ponticoccuse classis nov. in the phylum Kiritimatiellaeota.</title>
        <authorList>
            <person name="Zhou L.Y."/>
            <person name="Du Z.J."/>
        </authorList>
    </citation>
    <scope>NUCLEOTIDE SEQUENCE [LARGE SCALE GENOMIC DNA]</scope>
    <source>
        <strain evidence="15 16">S-5007</strain>
    </source>
</reference>
<dbReference type="GO" id="GO:0006814">
    <property type="term" value="P:sodium ion transport"/>
    <property type="evidence" value="ECO:0007669"/>
    <property type="project" value="UniProtKB-KW"/>
</dbReference>
<keyword evidence="6" id="KW-0769">Symport</keyword>
<proteinExistence type="inferred from homology"/>
<keyword evidence="8" id="KW-0915">Sodium</keyword>
<keyword evidence="16" id="KW-1185">Reference proteome</keyword>
<feature type="transmembrane region" description="Helical" evidence="14">
    <location>
        <begin position="232"/>
        <end position="256"/>
    </location>
</feature>
<dbReference type="EMBL" id="CP047593">
    <property type="protein sequence ID" value="QHI68283.1"/>
    <property type="molecule type" value="Genomic_DNA"/>
</dbReference>
<dbReference type="InterPro" id="IPR001734">
    <property type="entry name" value="Na/solute_symporter"/>
</dbReference>
<dbReference type="PROSITE" id="PS50283">
    <property type="entry name" value="NA_SOLUT_SYMP_3"/>
    <property type="match status" value="1"/>
</dbReference>
<evidence type="ECO:0000256" key="1">
    <source>
        <dbReference type="ARBA" id="ARBA00004651"/>
    </source>
</evidence>
<dbReference type="RefSeq" id="WP_160626453.1">
    <property type="nucleotide sequence ID" value="NZ_CP047593.1"/>
</dbReference>
<feature type="transmembrane region" description="Helical" evidence="14">
    <location>
        <begin position="151"/>
        <end position="174"/>
    </location>
</feature>
<evidence type="ECO:0000313" key="16">
    <source>
        <dbReference type="Proteomes" id="UP000464954"/>
    </source>
</evidence>
<sequence>MEISEYVYHFGSADYYVIGAYLVMLASLGFILKKLCGGTKDFFIGGNKIPWWLAGAGCFMSSFSAWTFTGAAGFAYKYGILIVLLFYFNVIAYLFAGKFIAAKCRQTRQVTPAQIIFNRFGRLGEQFFLWIQVPNMLFGGAIWMMGLATFLSVAFGVPMSLTILISGAVILLYSTLSGSWAVMTSAFLQSVVLMALSVVVAVLTLTHIGGFSGMVEQVDASKFYLFSDEHTWVWALAYFSQIFMIFNSIVGSTRFLSVRNGQNAKKAAYFASLLFLVGPVVWFIPPIAASHFFPNLTELLPGLKHPQDAAYVMMGLKVLPAGLAGLMVMVIFAATLSSMDAAINQNAGIITLNIYKPLFRPNAGEKELFIASRTFNVLCGAGVTAGALFLARQEQFALFDLMLILSSVIGLPIAIPFVLMYWIKKTPRWSAVVSIICGAGYSYVALVNEWSLSIRVFGILLAGAGSFFLSMLCWRFVGEKARAGIAEFYETMNRPVDTEKENVGSEDVRQLKLVGSMAMIIAVGLFVVVFFPNPMNARIVIALTAGGVFLVGWLMNRAGRRSIDQSLSEGA</sequence>
<feature type="transmembrane region" description="Helical" evidence="14">
    <location>
        <begin position="15"/>
        <end position="32"/>
    </location>
</feature>
<gene>
    <name evidence="15" type="ORF">GT409_02035</name>
</gene>
<feature type="transmembrane region" description="Helical" evidence="14">
    <location>
        <begin position="186"/>
        <end position="212"/>
    </location>
</feature>
<protein>
    <recommendedName>
        <fullName evidence="17">Na+:solute symporter</fullName>
    </recommendedName>
</protein>
<keyword evidence="3" id="KW-0813">Transport</keyword>
<evidence type="ECO:0000313" key="15">
    <source>
        <dbReference type="EMBL" id="QHI68283.1"/>
    </source>
</evidence>
<name>A0A6P1M5K6_9BACT</name>
<keyword evidence="11" id="KW-0739">Sodium transport</keyword>
<feature type="transmembrane region" description="Helical" evidence="14">
    <location>
        <begin position="429"/>
        <end position="446"/>
    </location>
</feature>
<accession>A0A6P1M5K6</accession>
<comment type="subcellular location">
    <subcellularLocation>
        <location evidence="1">Cell membrane</location>
        <topology evidence="1">Multi-pass membrane protein</topology>
    </subcellularLocation>
</comment>
<feature type="transmembrane region" description="Helical" evidence="14">
    <location>
        <begin position="368"/>
        <end position="390"/>
    </location>
</feature>
<feature type="transmembrane region" description="Helical" evidence="14">
    <location>
        <begin position="452"/>
        <end position="474"/>
    </location>
</feature>
<evidence type="ECO:0000256" key="10">
    <source>
        <dbReference type="ARBA" id="ARBA00023136"/>
    </source>
</evidence>
<evidence type="ECO:0000256" key="13">
    <source>
        <dbReference type="RuleBase" id="RU362091"/>
    </source>
</evidence>
<comment type="similarity">
    <text evidence="2 13">Belongs to the sodium:solute symporter (SSF) (TC 2.A.21) family.</text>
</comment>
<feature type="transmembrane region" description="Helical" evidence="14">
    <location>
        <begin position="537"/>
        <end position="555"/>
    </location>
</feature>
<evidence type="ECO:0000256" key="14">
    <source>
        <dbReference type="SAM" id="Phobius"/>
    </source>
</evidence>
<dbReference type="AlphaFoldDB" id="A0A6P1M5K6"/>
<evidence type="ECO:0000256" key="6">
    <source>
        <dbReference type="ARBA" id="ARBA00022847"/>
    </source>
</evidence>
<feature type="transmembrane region" description="Helical" evidence="14">
    <location>
        <begin position="309"/>
        <end position="336"/>
    </location>
</feature>
<feature type="transmembrane region" description="Helical" evidence="14">
    <location>
        <begin position="396"/>
        <end position="422"/>
    </location>
</feature>
<organism evidence="15 16">
    <name type="scientific">Tichowtungia aerotolerans</name>
    <dbReference type="NCBI Taxonomy" id="2697043"/>
    <lineage>
        <taxon>Bacteria</taxon>
        <taxon>Pseudomonadati</taxon>
        <taxon>Kiritimatiellota</taxon>
        <taxon>Tichowtungiia</taxon>
        <taxon>Tichowtungiales</taxon>
        <taxon>Tichowtungiaceae</taxon>
        <taxon>Tichowtungia</taxon>
    </lineage>
</organism>